<evidence type="ECO:0000313" key="3">
    <source>
        <dbReference type="Proteomes" id="UP000639772"/>
    </source>
</evidence>
<comment type="caution">
    <text evidence="2">The sequence shown here is derived from an EMBL/GenBank/DDBJ whole genome shotgun (WGS) entry which is preliminary data.</text>
</comment>
<dbReference type="OrthoDB" id="776586at2759"/>
<dbReference type="PANTHER" id="PTHR33402:SF16">
    <property type="entry name" value="VQ MOTIF-CONTAINING PROTEIN 13-RELATED"/>
    <property type="match status" value="1"/>
</dbReference>
<reference evidence="2 3" key="1">
    <citation type="journal article" date="2020" name="Nat. Food">
        <title>A phased Vanilla planifolia genome enables genetic improvement of flavour and production.</title>
        <authorList>
            <person name="Hasing T."/>
            <person name="Tang H."/>
            <person name="Brym M."/>
            <person name="Khazi F."/>
            <person name="Huang T."/>
            <person name="Chambers A.H."/>
        </authorList>
    </citation>
    <scope>NUCLEOTIDE SEQUENCE [LARGE SCALE GENOMIC DNA]</scope>
    <source>
        <tissue evidence="2">Leaf</tissue>
    </source>
</reference>
<organism evidence="2 3">
    <name type="scientific">Vanilla planifolia</name>
    <name type="common">Vanilla</name>
    <dbReference type="NCBI Taxonomy" id="51239"/>
    <lineage>
        <taxon>Eukaryota</taxon>
        <taxon>Viridiplantae</taxon>
        <taxon>Streptophyta</taxon>
        <taxon>Embryophyta</taxon>
        <taxon>Tracheophyta</taxon>
        <taxon>Spermatophyta</taxon>
        <taxon>Magnoliopsida</taxon>
        <taxon>Liliopsida</taxon>
        <taxon>Asparagales</taxon>
        <taxon>Orchidaceae</taxon>
        <taxon>Vanilloideae</taxon>
        <taxon>Vanilleae</taxon>
        <taxon>Vanilla</taxon>
    </lineage>
</organism>
<feature type="region of interest" description="Disordered" evidence="1">
    <location>
        <begin position="1"/>
        <end position="29"/>
    </location>
</feature>
<feature type="region of interest" description="Disordered" evidence="1">
    <location>
        <begin position="113"/>
        <end position="146"/>
    </location>
</feature>
<sequence>MLTGTSGSAAKNSIPSPSKSTGPKKPAFKLYERRGSLRNLKAICPTVPAFSSTFSARKSQDLSLSMLDFPSLVLSPITPLNRDPFNRSPPPAPLGTDDAISVEDRAIAEKGFYLHPSPRSDGEPPLLLALFPETSPRLPSSSSSDP</sequence>
<proteinExistence type="predicted"/>
<dbReference type="Proteomes" id="UP000639772">
    <property type="component" value="Chromosome 11"/>
</dbReference>
<dbReference type="InterPro" id="IPR039611">
    <property type="entry name" value="VQ_4/11/13/19/31/33"/>
</dbReference>
<evidence type="ECO:0000313" key="2">
    <source>
        <dbReference type="EMBL" id="KAG0462924.1"/>
    </source>
</evidence>
<dbReference type="EMBL" id="JADCNM010000011">
    <property type="protein sequence ID" value="KAG0462924.1"/>
    <property type="molecule type" value="Genomic_DNA"/>
</dbReference>
<gene>
    <name evidence="2" type="ORF">HPP92_021400</name>
</gene>
<dbReference type="AlphaFoldDB" id="A0A835UH54"/>
<feature type="compositionally biased region" description="Low complexity" evidence="1">
    <location>
        <begin position="13"/>
        <end position="25"/>
    </location>
</feature>
<protein>
    <submittedName>
        <fullName evidence="2">Uncharacterized protein</fullName>
    </submittedName>
</protein>
<name>A0A835UH54_VANPL</name>
<accession>A0A835UH54</accession>
<feature type="compositionally biased region" description="Polar residues" evidence="1">
    <location>
        <begin position="1"/>
        <end position="11"/>
    </location>
</feature>
<dbReference type="PANTHER" id="PTHR33402">
    <property type="entry name" value="VQ MOTIF-CONTAINING PROTEIN 11-LIKE"/>
    <property type="match status" value="1"/>
</dbReference>
<evidence type="ECO:0000256" key="1">
    <source>
        <dbReference type="SAM" id="MobiDB-lite"/>
    </source>
</evidence>